<evidence type="ECO:0000313" key="1">
    <source>
        <dbReference type="EMBL" id="JAD87051.1"/>
    </source>
</evidence>
<reference evidence="1" key="1">
    <citation type="submission" date="2014-09" db="EMBL/GenBank/DDBJ databases">
        <authorList>
            <person name="Magalhaes I.L.F."/>
            <person name="Oliveira U."/>
            <person name="Santos F.R."/>
            <person name="Vidigal T.H.D.A."/>
            <person name="Brescovit A.D."/>
            <person name="Santos A.J."/>
        </authorList>
    </citation>
    <scope>NUCLEOTIDE SEQUENCE</scope>
    <source>
        <tissue evidence="1">Shoot tissue taken approximately 20 cm above the soil surface</tissue>
    </source>
</reference>
<protein>
    <submittedName>
        <fullName evidence="1">Uncharacterized protein</fullName>
    </submittedName>
</protein>
<reference evidence="1" key="2">
    <citation type="journal article" date="2015" name="Data Brief">
        <title>Shoot transcriptome of the giant reed, Arundo donax.</title>
        <authorList>
            <person name="Barrero R.A."/>
            <person name="Guerrero F.D."/>
            <person name="Moolhuijzen P."/>
            <person name="Goolsby J.A."/>
            <person name="Tidwell J."/>
            <person name="Bellgard S.E."/>
            <person name="Bellgard M.I."/>
        </authorList>
    </citation>
    <scope>NUCLEOTIDE SEQUENCE</scope>
    <source>
        <tissue evidence="1">Shoot tissue taken approximately 20 cm above the soil surface</tissue>
    </source>
</reference>
<accession>A0A0A9DGW3</accession>
<proteinExistence type="predicted"/>
<sequence>MQTHAACARHSADIWVRPIEGPRVGDLSLSDRACVTPRAVPCAERACHPNARRAQPFPRLTSGSGRLWPHASVTWFW</sequence>
<name>A0A0A9DGW3_ARUDO</name>
<organism evidence="1">
    <name type="scientific">Arundo donax</name>
    <name type="common">Giant reed</name>
    <name type="synonym">Donax arundinaceus</name>
    <dbReference type="NCBI Taxonomy" id="35708"/>
    <lineage>
        <taxon>Eukaryota</taxon>
        <taxon>Viridiplantae</taxon>
        <taxon>Streptophyta</taxon>
        <taxon>Embryophyta</taxon>
        <taxon>Tracheophyta</taxon>
        <taxon>Spermatophyta</taxon>
        <taxon>Magnoliopsida</taxon>
        <taxon>Liliopsida</taxon>
        <taxon>Poales</taxon>
        <taxon>Poaceae</taxon>
        <taxon>PACMAD clade</taxon>
        <taxon>Arundinoideae</taxon>
        <taxon>Arundineae</taxon>
        <taxon>Arundo</taxon>
    </lineage>
</organism>
<dbReference type="AlphaFoldDB" id="A0A0A9DGW3"/>
<dbReference type="EMBL" id="GBRH01210844">
    <property type="protein sequence ID" value="JAD87051.1"/>
    <property type="molecule type" value="Transcribed_RNA"/>
</dbReference>